<name>A0A1E7F559_9STRA</name>
<feature type="compositionally biased region" description="Gly residues" evidence="1">
    <location>
        <begin position="225"/>
        <end position="234"/>
    </location>
</feature>
<evidence type="ECO:0000256" key="1">
    <source>
        <dbReference type="SAM" id="MobiDB-lite"/>
    </source>
</evidence>
<dbReference type="OrthoDB" id="195658at2759"/>
<evidence type="ECO:0000313" key="3">
    <source>
        <dbReference type="Proteomes" id="UP000095751"/>
    </source>
</evidence>
<protein>
    <submittedName>
        <fullName evidence="2">Uncharacterized protein</fullName>
    </submittedName>
</protein>
<gene>
    <name evidence="2" type="ORF">FRACYDRAFT_241614</name>
</gene>
<proteinExistence type="predicted"/>
<reference evidence="2 3" key="1">
    <citation type="submission" date="2016-09" db="EMBL/GenBank/DDBJ databases">
        <title>Extensive genetic diversity and differential bi-allelic expression allows diatom success in the polar Southern Ocean.</title>
        <authorList>
            <consortium name="DOE Joint Genome Institute"/>
            <person name="Mock T."/>
            <person name="Otillar R.P."/>
            <person name="Strauss J."/>
            <person name="Dupont C."/>
            <person name="Frickenhaus S."/>
            <person name="Maumus F."/>
            <person name="Mcmullan M."/>
            <person name="Sanges R."/>
            <person name="Schmutz J."/>
            <person name="Toseland A."/>
            <person name="Valas R."/>
            <person name="Veluchamy A."/>
            <person name="Ward B.J."/>
            <person name="Allen A."/>
            <person name="Barry K."/>
            <person name="Falciatore A."/>
            <person name="Ferrante M."/>
            <person name="Fortunato A.E."/>
            <person name="Gloeckner G."/>
            <person name="Gruber A."/>
            <person name="Hipkin R."/>
            <person name="Janech M."/>
            <person name="Kroth P."/>
            <person name="Leese F."/>
            <person name="Lindquist E."/>
            <person name="Lyon B.R."/>
            <person name="Martin J."/>
            <person name="Mayer C."/>
            <person name="Parker M."/>
            <person name="Quesneville H."/>
            <person name="Raymond J."/>
            <person name="Uhlig C."/>
            <person name="Valentin K.U."/>
            <person name="Worden A.Z."/>
            <person name="Armbrust E.V."/>
            <person name="Bowler C."/>
            <person name="Green B."/>
            <person name="Moulton V."/>
            <person name="Van Oosterhout C."/>
            <person name="Grigoriev I."/>
        </authorList>
    </citation>
    <scope>NUCLEOTIDE SEQUENCE [LARGE SCALE GENOMIC DNA]</scope>
    <source>
        <strain evidence="2 3">CCMP1102</strain>
    </source>
</reference>
<feature type="compositionally biased region" description="Low complexity" evidence="1">
    <location>
        <begin position="137"/>
        <end position="151"/>
    </location>
</feature>
<dbReference type="AlphaFoldDB" id="A0A1E7F559"/>
<feature type="region of interest" description="Disordered" evidence="1">
    <location>
        <begin position="105"/>
        <end position="241"/>
    </location>
</feature>
<feature type="compositionally biased region" description="Low complexity" evidence="1">
    <location>
        <begin position="114"/>
        <end position="130"/>
    </location>
</feature>
<evidence type="ECO:0000313" key="2">
    <source>
        <dbReference type="EMBL" id="OEU13277.1"/>
    </source>
</evidence>
<dbReference type="EMBL" id="KV784361">
    <property type="protein sequence ID" value="OEU13277.1"/>
    <property type="molecule type" value="Genomic_DNA"/>
</dbReference>
<sequence length="291" mass="31304">MAFEHKLEADRIDDFNFFSAFIRVPLLIIGGILGVDGSSLSSSSLSSSAPIQTRLLKFFVELEMQTRLEYSKIRGVKENFDKTRSSASHHHDPYASSTVITSRKLKPTKSVIKQSRSSEGGSSSSCQEPSTNTVPLSSSAAASASSSISSSRYIPNMNPRKGNNGLIVPTRPYGSHHHQSNKCTENQSTTNGSEMSPQWGWYINTTPPTPELYHSRSSSKSSFSSGGGGGGGNSGSSKPITKQLDTITSSSLLSYSPNSNTMVDGNTCQNQVFKNLKNSNAPIHGWTSIPI</sequence>
<keyword evidence="3" id="KW-1185">Reference proteome</keyword>
<organism evidence="2 3">
    <name type="scientific">Fragilariopsis cylindrus CCMP1102</name>
    <dbReference type="NCBI Taxonomy" id="635003"/>
    <lineage>
        <taxon>Eukaryota</taxon>
        <taxon>Sar</taxon>
        <taxon>Stramenopiles</taxon>
        <taxon>Ochrophyta</taxon>
        <taxon>Bacillariophyta</taxon>
        <taxon>Bacillariophyceae</taxon>
        <taxon>Bacillariophycidae</taxon>
        <taxon>Bacillariales</taxon>
        <taxon>Bacillariaceae</taxon>
        <taxon>Fragilariopsis</taxon>
    </lineage>
</organism>
<dbReference type="Proteomes" id="UP000095751">
    <property type="component" value="Unassembled WGS sequence"/>
</dbReference>
<accession>A0A1E7F559</accession>
<dbReference type="KEGG" id="fcy:FRACYDRAFT_241614"/>
<feature type="compositionally biased region" description="Polar residues" evidence="1">
    <location>
        <begin position="181"/>
        <end position="196"/>
    </location>
</feature>
<dbReference type="InParanoid" id="A0A1E7F559"/>
<feature type="compositionally biased region" description="Low complexity" evidence="1">
    <location>
        <begin position="215"/>
        <end position="224"/>
    </location>
</feature>